<dbReference type="AlphaFoldDB" id="A0A0K1ED02"/>
<dbReference type="STRING" id="52.CMC5_026050"/>
<dbReference type="EMBL" id="CP012159">
    <property type="protein sequence ID" value="AKT38458.1"/>
    <property type="molecule type" value="Genomic_DNA"/>
</dbReference>
<dbReference type="GO" id="GO:0005615">
    <property type="term" value="C:extracellular space"/>
    <property type="evidence" value="ECO:0007669"/>
    <property type="project" value="TreeGrafter"/>
</dbReference>
<dbReference type="KEGG" id="ccro:CMC5_026050"/>
<evidence type="ECO:0000256" key="1">
    <source>
        <dbReference type="SAM" id="MobiDB-lite"/>
    </source>
</evidence>
<evidence type="ECO:0000313" key="3">
    <source>
        <dbReference type="EMBL" id="AKT38458.1"/>
    </source>
</evidence>
<organism evidence="3 4">
    <name type="scientific">Chondromyces crocatus</name>
    <dbReference type="NCBI Taxonomy" id="52"/>
    <lineage>
        <taxon>Bacteria</taxon>
        <taxon>Pseudomonadati</taxon>
        <taxon>Myxococcota</taxon>
        <taxon>Polyangia</taxon>
        <taxon>Polyangiales</taxon>
        <taxon>Polyangiaceae</taxon>
        <taxon>Chondromyces</taxon>
    </lineage>
</organism>
<evidence type="ECO:0000313" key="4">
    <source>
        <dbReference type="Proteomes" id="UP000067626"/>
    </source>
</evidence>
<feature type="compositionally biased region" description="Low complexity" evidence="1">
    <location>
        <begin position="79"/>
        <end position="105"/>
    </location>
</feature>
<protein>
    <recommendedName>
        <fullName evidence="5">Collagen-like protein</fullName>
    </recommendedName>
</protein>
<accession>A0A0K1ED02</accession>
<keyword evidence="4" id="KW-1185">Reference proteome</keyword>
<feature type="signal peptide" evidence="2">
    <location>
        <begin position="1"/>
        <end position="21"/>
    </location>
</feature>
<dbReference type="Proteomes" id="UP000067626">
    <property type="component" value="Chromosome"/>
</dbReference>
<dbReference type="GO" id="GO:0030198">
    <property type="term" value="P:extracellular matrix organization"/>
    <property type="evidence" value="ECO:0007669"/>
    <property type="project" value="TreeGrafter"/>
</dbReference>
<feature type="region of interest" description="Disordered" evidence="1">
    <location>
        <begin position="79"/>
        <end position="232"/>
    </location>
</feature>
<dbReference type="GO" id="GO:0030020">
    <property type="term" value="F:extracellular matrix structural constituent conferring tensile strength"/>
    <property type="evidence" value="ECO:0007669"/>
    <property type="project" value="TreeGrafter"/>
</dbReference>
<reference evidence="3 4" key="1">
    <citation type="submission" date="2015-07" db="EMBL/GenBank/DDBJ databases">
        <title>Genome analysis of myxobacterium Chondromyces crocatus Cm c5 reveals a high potential for natural compound synthesis and the genetic basis for the loss of fruiting body formation.</title>
        <authorList>
            <person name="Zaburannyi N."/>
            <person name="Bunk B."/>
            <person name="Maier J."/>
            <person name="Overmann J."/>
            <person name="Mueller R."/>
        </authorList>
    </citation>
    <scope>NUCLEOTIDE SEQUENCE [LARGE SCALE GENOMIC DNA]</scope>
    <source>
        <strain evidence="3 4">Cm c5</strain>
    </source>
</reference>
<dbReference type="InterPro" id="IPR008160">
    <property type="entry name" value="Collagen"/>
</dbReference>
<evidence type="ECO:0000256" key="2">
    <source>
        <dbReference type="SAM" id="SignalP"/>
    </source>
</evidence>
<sequence>MRASVLLAGLLALSASLPACSSDDLPADAECVKDAECSGAGAVCLSNKCFQFVADCAQCAGETCTDRCLAGVPGPPGVAGATGPAGPEGAQGTPGEAGPAGAQGADGSTGPQGEPGPAGPVGPTGQAGAPGSMGPMGPAGPQGAAGPQGPAGPAGATGAQGPAGATGAQGPAGPSGATGAQGPAGTVGAQGPAGVAGPAGPMGPAGPTGPAGAGAPGPQGAPGQPGPPGTLYGEEAALFVGFTSTQMEGAVGSREQMHAICSAQYVGSHFCHVAEYYGAGAASPVPASGAWVDSSGAISVSSGTVYSLSTLTGPRSGRNSSSNDSANCANWTSNTYQSGQYTYNASGMTVSVGGPQTGLCNAARPLACCATPYREAFAGFSSASTVGEAGGRESMHARCANEFTGSHMCHAAEYARATPTTLPPAEGAWLDSSSYFANNTVYTISGLGSMDGGRMAGRSDSSNCANWTSNTYQSGQYTYNSSGLTATRTGFSTNLCNVARPVACCY</sequence>
<dbReference type="RefSeq" id="WP_082362431.1">
    <property type="nucleotide sequence ID" value="NZ_CP012159.1"/>
</dbReference>
<feature type="compositionally biased region" description="Low complexity" evidence="1">
    <location>
        <begin position="126"/>
        <end position="199"/>
    </location>
</feature>
<evidence type="ECO:0008006" key="5">
    <source>
        <dbReference type="Google" id="ProtNLM"/>
    </source>
</evidence>
<dbReference type="PANTHER" id="PTHR24023">
    <property type="entry name" value="COLLAGEN ALPHA"/>
    <property type="match status" value="1"/>
</dbReference>
<dbReference type="PANTHER" id="PTHR24023:SF1112">
    <property type="entry name" value="COL_CUTICLE_N DOMAIN-CONTAINING PROTEIN-RELATED"/>
    <property type="match status" value="1"/>
</dbReference>
<keyword evidence="2" id="KW-0732">Signal</keyword>
<dbReference type="PATRIC" id="fig|52.7.peg.2837"/>
<gene>
    <name evidence="3" type="ORF">CMC5_026050</name>
</gene>
<proteinExistence type="predicted"/>
<dbReference type="InterPro" id="IPR050149">
    <property type="entry name" value="Collagen_superfamily"/>
</dbReference>
<dbReference type="Pfam" id="PF01391">
    <property type="entry name" value="Collagen"/>
    <property type="match status" value="1"/>
</dbReference>
<feature type="chain" id="PRO_5005459238" description="Collagen-like protein" evidence="2">
    <location>
        <begin position="22"/>
        <end position="506"/>
    </location>
</feature>
<dbReference type="GO" id="GO:0031012">
    <property type="term" value="C:extracellular matrix"/>
    <property type="evidence" value="ECO:0007669"/>
    <property type="project" value="TreeGrafter"/>
</dbReference>
<name>A0A0K1ED02_CHOCO</name>